<feature type="non-terminal residue" evidence="1">
    <location>
        <position position="219"/>
    </location>
</feature>
<gene>
    <name evidence="1" type="ORF">LTS18_011746</name>
</gene>
<evidence type="ECO:0000313" key="1">
    <source>
        <dbReference type="EMBL" id="KAK3055751.1"/>
    </source>
</evidence>
<organism evidence="1 2">
    <name type="scientific">Coniosporium uncinatum</name>
    <dbReference type="NCBI Taxonomy" id="93489"/>
    <lineage>
        <taxon>Eukaryota</taxon>
        <taxon>Fungi</taxon>
        <taxon>Dikarya</taxon>
        <taxon>Ascomycota</taxon>
        <taxon>Pezizomycotina</taxon>
        <taxon>Dothideomycetes</taxon>
        <taxon>Dothideomycetes incertae sedis</taxon>
        <taxon>Coniosporium</taxon>
    </lineage>
</organism>
<dbReference type="EMBL" id="JAWDJW010009776">
    <property type="protein sequence ID" value="KAK3055751.1"/>
    <property type="molecule type" value="Genomic_DNA"/>
</dbReference>
<dbReference type="Proteomes" id="UP001186974">
    <property type="component" value="Unassembled WGS sequence"/>
</dbReference>
<sequence>MSSFTLPNSSPECQVNLVPELSENQLLKFPAFKQWLSTLQHTLSTQQSKTHPFRDSPYKLRKIDIQSVDFFGGNRIGFIKLKAEISNDNDEKLPGSVFLRGGSVGILMILQPDDVSPNSDEDKHVIMTLQPRVPAGSLTFAELPAGMLDGGTFSGSAAKEISEETGLEVPGDQLVDMTELALSSTEPSHSNEEKLQRAVYPSAGGSDEYIPLMLYQKRI</sequence>
<accession>A0ACC3CY55</accession>
<comment type="caution">
    <text evidence="1">The sequence shown here is derived from an EMBL/GenBank/DDBJ whole genome shotgun (WGS) entry which is preliminary data.</text>
</comment>
<reference evidence="1" key="1">
    <citation type="submission" date="2024-09" db="EMBL/GenBank/DDBJ databases">
        <title>Black Yeasts Isolated from many extreme environments.</title>
        <authorList>
            <person name="Coleine C."/>
            <person name="Stajich J.E."/>
            <person name="Selbmann L."/>
        </authorList>
    </citation>
    <scope>NUCLEOTIDE SEQUENCE</scope>
    <source>
        <strain evidence="1">CCFEE 5737</strain>
    </source>
</reference>
<keyword evidence="2" id="KW-1185">Reference proteome</keyword>
<evidence type="ECO:0000313" key="2">
    <source>
        <dbReference type="Proteomes" id="UP001186974"/>
    </source>
</evidence>
<name>A0ACC3CY55_9PEZI</name>
<proteinExistence type="predicted"/>
<protein>
    <submittedName>
        <fullName evidence="1">Uncharacterized protein</fullName>
    </submittedName>
</protein>